<evidence type="ECO:0000313" key="2">
    <source>
        <dbReference type="EMBL" id="KAF4629694.1"/>
    </source>
</evidence>
<name>A0A8H4RJC6_9HELO</name>
<dbReference type="AlphaFoldDB" id="A0A8H4RJC6"/>
<dbReference type="Proteomes" id="UP000566819">
    <property type="component" value="Unassembled WGS sequence"/>
</dbReference>
<gene>
    <name evidence="2" type="ORF">G7Y89_g8451</name>
</gene>
<sequence>MDQDQNHRSPQRNNTQNHRIVLNEISSDEPPNKTLPAPTMDTKDSEYSTRHSSASSPTLNKPFQSQSDMAVDSPPAEKRSNKSVLPNEIRALQNSLQDNPHHTRLKAMVYSSAQSLSEISDDEGFSLSSDLLRTAIVIKWMRFYQ</sequence>
<dbReference type="EMBL" id="JAAMPI010000640">
    <property type="protein sequence ID" value="KAF4629694.1"/>
    <property type="molecule type" value="Genomic_DNA"/>
</dbReference>
<evidence type="ECO:0000313" key="3">
    <source>
        <dbReference type="Proteomes" id="UP000566819"/>
    </source>
</evidence>
<comment type="caution">
    <text evidence="2">The sequence shown here is derived from an EMBL/GenBank/DDBJ whole genome shotgun (WGS) entry which is preliminary data.</text>
</comment>
<keyword evidence="3" id="KW-1185">Reference proteome</keyword>
<organism evidence="2 3">
    <name type="scientific">Cudoniella acicularis</name>
    <dbReference type="NCBI Taxonomy" id="354080"/>
    <lineage>
        <taxon>Eukaryota</taxon>
        <taxon>Fungi</taxon>
        <taxon>Dikarya</taxon>
        <taxon>Ascomycota</taxon>
        <taxon>Pezizomycotina</taxon>
        <taxon>Leotiomycetes</taxon>
        <taxon>Helotiales</taxon>
        <taxon>Tricladiaceae</taxon>
        <taxon>Cudoniella</taxon>
    </lineage>
</organism>
<reference evidence="2 3" key="1">
    <citation type="submission" date="2020-03" db="EMBL/GenBank/DDBJ databases">
        <title>Draft Genome Sequence of Cudoniella acicularis.</title>
        <authorList>
            <person name="Buettner E."/>
            <person name="Kellner H."/>
        </authorList>
    </citation>
    <scope>NUCLEOTIDE SEQUENCE [LARGE SCALE GENOMIC DNA]</scope>
    <source>
        <strain evidence="2 3">DSM 108380</strain>
    </source>
</reference>
<accession>A0A8H4RJC6</accession>
<proteinExistence type="predicted"/>
<protein>
    <submittedName>
        <fullName evidence="2">Uncharacterized protein</fullName>
    </submittedName>
</protein>
<evidence type="ECO:0000256" key="1">
    <source>
        <dbReference type="SAM" id="MobiDB-lite"/>
    </source>
</evidence>
<feature type="compositionally biased region" description="Polar residues" evidence="1">
    <location>
        <begin position="50"/>
        <end position="68"/>
    </location>
</feature>
<feature type="region of interest" description="Disordered" evidence="1">
    <location>
        <begin position="1"/>
        <end position="86"/>
    </location>
</feature>